<evidence type="ECO:0000256" key="7">
    <source>
        <dbReference type="ARBA" id="ARBA00023303"/>
    </source>
</evidence>
<protein>
    <submittedName>
        <fullName evidence="10">Potassium channel family protein</fullName>
    </submittedName>
</protein>
<evidence type="ECO:0000256" key="2">
    <source>
        <dbReference type="ARBA" id="ARBA00022448"/>
    </source>
</evidence>
<evidence type="ECO:0000256" key="5">
    <source>
        <dbReference type="ARBA" id="ARBA00023065"/>
    </source>
</evidence>
<dbReference type="GeneID" id="29520830"/>
<dbReference type="RefSeq" id="WP_034798484.1">
    <property type="nucleotide sequence ID" value="NZ_CAXURO020000002.1"/>
</dbReference>
<dbReference type="GO" id="GO:0022841">
    <property type="term" value="F:potassium ion leak channel activity"/>
    <property type="evidence" value="ECO:0007669"/>
    <property type="project" value="TreeGrafter"/>
</dbReference>
<geneLocation type="plasmid" evidence="10 12">
    <name>pA</name>
</geneLocation>
<evidence type="ECO:0000256" key="4">
    <source>
        <dbReference type="ARBA" id="ARBA00022989"/>
    </source>
</evidence>
<evidence type="ECO:0000256" key="1">
    <source>
        <dbReference type="ARBA" id="ARBA00004141"/>
    </source>
</evidence>
<sequence length="105" mass="11719">MRRRFFSNLYQQLQLLWPIFSAILIVMAGTGVVIGRIEDWRLDEAFYFTFVTGLTIGYGDITPKHLSARVLALVIGFSGIVLTGLVAAVTVQALNETSRDETDDH</sequence>
<keyword evidence="13" id="KW-1185">Reference proteome</keyword>
<dbReference type="PANTHER" id="PTHR11003:SF334">
    <property type="entry name" value="FI03418P"/>
    <property type="match status" value="1"/>
</dbReference>
<dbReference type="Proteomes" id="UP001055460">
    <property type="component" value="Plasmid pA"/>
</dbReference>
<keyword evidence="3 8" id="KW-0812">Transmembrane</keyword>
<dbReference type="AlphaFoldDB" id="A0A9Q8YE39"/>
<evidence type="ECO:0000256" key="8">
    <source>
        <dbReference type="SAM" id="Phobius"/>
    </source>
</evidence>
<dbReference type="GO" id="GO:0015271">
    <property type="term" value="F:outward rectifier potassium channel activity"/>
    <property type="evidence" value="ECO:0007669"/>
    <property type="project" value="TreeGrafter"/>
</dbReference>
<reference evidence="10" key="1">
    <citation type="submission" date="2022-06" db="EMBL/GenBank/DDBJ databases">
        <title>Physiological and biochemical characterization and genomic elucidation of a strain of the genus Ensifer adhaerens M8 that combines arsenic oxidation and chromium reduction.</title>
        <authorList>
            <person name="Li X."/>
            <person name="Yu c."/>
        </authorList>
    </citation>
    <scope>NUCLEOTIDE SEQUENCE</scope>
    <source>
        <strain evidence="10">M8</strain>
        <plasmid evidence="10">pA</plasmid>
    </source>
</reference>
<name>A0A9Q8YE39_ENSAD</name>
<dbReference type="EMBL" id="CP121309">
    <property type="protein sequence ID" value="WFP94274.1"/>
    <property type="molecule type" value="Genomic_DNA"/>
</dbReference>
<dbReference type="GO" id="GO:0030322">
    <property type="term" value="P:stabilization of membrane potential"/>
    <property type="evidence" value="ECO:0007669"/>
    <property type="project" value="TreeGrafter"/>
</dbReference>
<keyword evidence="7 10" id="KW-0407">Ion channel</keyword>
<evidence type="ECO:0000313" key="13">
    <source>
        <dbReference type="Proteomes" id="UP001214094"/>
    </source>
</evidence>
<keyword evidence="4 8" id="KW-1133">Transmembrane helix</keyword>
<geneLocation type="plasmid" evidence="11 13">
    <name>unnamedA</name>
</geneLocation>
<dbReference type="InterPro" id="IPR013099">
    <property type="entry name" value="K_chnl_dom"/>
</dbReference>
<dbReference type="Gene3D" id="1.10.287.70">
    <property type="match status" value="1"/>
</dbReference>
<dbReference type="KEGG" id="eah:FA04_26635"/>
<dbReference type="Proteomes" id="UP001214094">
    <property type="component" value="Plasmid unnamedA"/>
</dbReference>
<dbReference type="Pfam" id="PF07885">
    <property type="entry name" value="Ion_trans_2"/>
    <property type="match status" value="1"/>
</dbReference>
<evidence type="ECO:0000313" key="11">
    <source>
        <dbReference type="EMBL" id="WFP94274.1"/>
    </source>
</evidence>
<accession>A0A9Q8YE39</accession>
<dbReference type="InterPro" id="IPR003280">
    <property type="entry name" value="2pore_dom_K_chnl"/>
</dbReference>
<evidence type="ECO:0000313" key="12">
    <source>
        <dbReference type="Proteomes" id="UP001055460"/>
    </source>
</evidence>
<feature type="transmembrane region" description="Helical" evidence="8">
    <location>
        <begin position="12"/>
        <end position="34"/>
    </location>
</feature>
<keyword evidence="5" id="KW-0406">Ion transport</keyword>
<dbReference type="PANTHER" id="PTHR11003">
    <property type="entry name" value="POTASSIUM CHANNEL, SUBFAMILY K"/>
    <property type="match status" value="1"/>
</dbReference>
<dbReference type="EMBL" id="CP098808">
    <property type="protein sequence ID" value="USJ25979.1"/>
    <property type="molecule type" value="Genomic_DNA"/>
</dbReference>
<feature type="transmembrane region" description="Helical" evidence="8">
    <location>
        <begin position="46"/>
        <end position="63"/>
    </location>
</feature>
<evidence type="ECO:0000256" key="6">
    <source>
        <dbReference type="ARBA" id="ARBA00023136"/>
    </source>
</evidence>
<comment type="subcellular location">
    <subcellularLocation>
        <location evidence="1">Membrane</location>
        <topology evidence="1">Multi-pass membrane protein</topology>
    </subcellularLocation>
</comment>
<evidence type="ECO:0000259" key="9">
    <source>
        <dbReference type="Pfam" id="PF07885"/>
    </source>
</evidence>
<proteinExistence type="predicted"/>
<keyword evidence="6 8" id="KW-0472">Membrane</keyword>
<organism evidence="10 12">
    <name type="scientific">Ensifer adhaerens</name>
    <name type="common">Sinorhizobium morelense</name>
    <dbReference type="NCBI Taxonomy" id="106592"/>
    <lineage>
        <taxon>Bacteria</taxon>
        <taxon>Pseudomonadati</taxon>
        <taxon>Pseudomonadota</taxon>
        <taxon>Alphaproteobacteria</taxon>
        <taxon>Hyphomicrobiales</taxon>
        <taxon>Rhizobiaceae</taxon>
        <taxon>Sinorhizobium/Ensifer group</taxon>
        <taxon>Ensifer</taxon>
    </lineage>
</organism>
<gene>
    <name evidence="10" type="ORF">NE863_26330</name>
    <name evidence="11" type="ORF">P4B07_26970</name>
</gene>
<dbReference type="OrthoDB" id="9799090at2"/>
<keyword evidence="2" id="KW-0813">Transport</keyword>
<dbReference type="GO" id="GO:0005886">
    <property type="term" value="C:plasma membrane"/>
    <property type="evidence" value="ECO:0007669"/>
    <property type="project" value="TreeGrafter"/>
</dbReference>
<feature type="domain" description="Potassium channel" evidence="9">
    <location>
        <begin position="24"/>
        <end position="94"/>
    </location>
</feature>
<reference evidence="11 13" key="2">
    <citation type="submission" date="2023-03" db="EMBL/GenBank/DDBJ databases">
        <title>Comparative genome and transcriptome analysis combination mining strategies for increasing vitamin B12 production of Ensifer adhaerens strain.</title>
        <authorList>
            <person name="Yongheng L."/>
        </authorList>
    </citation>
    <scope>NUCLEOTIDE SEQUENCE [LARGE SCALE GENOMIC DNA]</scope>
    <source>
        <strain evidence="11 13">Casida A-T305</strain>
        <plasmid evidence="11 13">unnamedA</plasmid>
    </source>
</reference>
<evidence type="ECO:0000256" key="3">
    <source>
        <dbReference type="ARBA" id="ARBA00022692"/>
    </source>
</evidence>
<keyword evidence="10" id="KW-0614">Plasmid</keyword>
<feature type="transmembrane region" description="Helical" evidence="8">
    <location>
        <begin position="70"/>
        <end position="94"/>
    </location>
</feature>
<dbReference type="SUPFAM" id="SSF81324">
    <property type="entry name" value="Voltage-gated potassium channels"/>
    <property type="match status" value="1"/>
</dbReference>
<evidence type="ECO:0000313" key="10">
    <source>
        <dbReference type="EMBL" id="USJ25979.1"/>
    </source>
</evidence>